<proteinExistence type="predicted"/>
<sequence length="61" mass="7084">MVAVWRHAKIRFYCMLSKAIESYLRLVGMDKEDVLRRVLFIEGPEAYYEGSTVTHLTGGFE</sequence>
<reference evidence="1 2" key="1">
    <citation type="submission" date="2019-11" db="EMBL/GenBank/DDBJ databases">
        <title>Whole genome sequence of Oryza granulata.</title>
        <authorList>
            <person name="Li W."/>
        </authorList>
    </citation>
    <scope>NUCLEOTIDE SEQUENCE [LARGE SCALE GENOMIC DNA]</scope>
    <source>
        <strain evidence="2">cv. Menghai</strain>
        <tissue evidence="1">Leaf</tissue>
    </source>
</reference>
<comment type="caution">
    <text evidence="1">The sequence shown here is derived from an EMBL/GenBank/DDBJ whole genome shotgun (WGS) entry which is preliminary data.</text>
</comment>
<evidence type="ECO:0000313" key="1">
    <source>
        <dbReference type="EMBL" id="KAF0926976.1"/>
    </source>
</evidence>
<dbReference type="EMBL" id="SPHZ02000003">
    <property type="protein sequence ID" value="KAF0926976.1"/>
    <property type="molecule type" value="Genomic_DNA"/>
</dbReference>
<evidence type="ECO:0000313" key="2">
    <source>
        <dbReference type="Proteomes" id="UP000479710"/>
    </source>
</evidence>
<accession>A0A6G1EQR4</accession>
<name>A0A6G1EQR4_9ORYZ</name>
<gene>
    <name evidence="1" type="ORF">E2562_028558</name>
</gene>
<protein>
    <submittedName>
        <fullName evidence="1">Uncharacterized protein</fullName>
    </submittedName>
</protein>
<keyword evidence="2" id="KW-1185">Reference proteome</keyword>
<dbReference type="Proteomes" id="UP000479710">
    <property type="component" value="Unassembled WGS sequence"/>
</dbReference>
<dbReference type="AlphaFoldDB" id="A0A6G1EQR4"/>
<dbReference type="OrthoDB" id="1921868at2759"/>
<organism evidence="1 2">
    <name type="scientific">Oryza meyeriana var. granulata</name>
    <dbReference type="NCBI Taxonomy" id="110450"/>
    <lineage>
        <taxon>Eukaryota</taxon>
        <taxon>Viridiplantae</taxon>
        <taxon>Streptophyta</taxon>
        <taxon>Embryophyta</taxon>
        <taxon>Tracheophyta</taxon>
        <taxon>Spermatophyta</taxon>
        <taxon>Magnoliopsida</taxon>
        <taxon>Liliopsida</taxon>
        <taxon>Poales</taxon>
        <taxon>Poaceae</taxon>
        <taxon>BOP clade</taxon>
        <taxon>Oryzoideae</taxon>
        <taxon>Oryzeae</taxon>
        <taxon>Oryzinae</taxon>
        <taxon>Oryza</taxon>
        <taxon>Oryza meyeriana</taxon>
    </lineage>
</organism>